<name>A0ABP6ZB09_9ACTN</name>
<organism evidence="1 2">
    <name type="scientific">Nonomuraea rosea</name>
    <dbReference type="NCBI Taxonomy" id="638574"/>
    <lineage>
        <taxon>Bacteria</taxon>
        <taxon>Bacillati</taxon>
        <taxon>Actinomycetota</taxon>
        <taxon>Actinomycetes</taxon>
        <taxon>Streptosporangiales</taxon>
        <taxon>Streptosporangiaceae</taxon>
        <taxon>Nonomuraea</taxon>
    </lineage>
</organism>
<evidence type="ECO:0000313" key="1">
    <source>
        <dbReference type="EMBL" id="GAA3601998.1"/>
    </source>
</evidence>
<reference evidence="2" key="1">
    <citation type="journal article" date="2019" name="Int. J. Syst. Evol. Microbiol.">
        <title>The Global Catalogue of Microorganisms (GCM) 10K type strain sequencing project: providing services to taxonomists for standard genome sequencing and annotation.</title>
        <authorList>
            <consortium name="The Broad Institute Genomics Platform"/>
            <consortium name="The Broad Institute Genome Sequencing Center for Infectious Disease"/>
            <person name="Wu L."/>
            <person name="Ma J."/>
        </authorList>
    </citation>
    <scope>NUCLEOTIDE SEQUENCE [LARGE SCALE GENOMIC DNA]</scope>
    <source>
        <strain evidence="2">JCM 17326</strain>
    </source>
</reference>
<proteinExistence type="predicted"/>
<dbReference type="EMBL" id="BAABDQ010000037">
    <property type="protein sequence ID" value="GAA3601998.1"/>
    <property type="molecule type" value="Genomic_DNA"/>
</dbReference>
<accession>A0ABP6ZB09</accession>
<comment type="caution">
    <text evidence="1">The sequence shown here is derived from an EMBL/GenBank/DDBJ whole genome shotgun (WGS) entry which is preliminary data.</text>
</comment>
<gene>
    <name evidence="1" type="ORF">GCM10022419_102890</name>
</gene>
<protein>
    <recommendedName>
        <fullName evidence="3">XRE family transcriptional regulator</fullName>
    </recommendedName>
</protein>
<evidence type="ECO:0000313" key="2">
    <source>
        <dbReference type="Proteomes" id="UP001500630"/>
    </source>
</evidence>
<dbReference type="Proteomes" id="UP001500630">
    <property type="component" value="Unassembled WGS sequence"/>
</dbReference>
<keyword evidence="2" id="KW-1185">Reference proteome</keyword>
<evidence type="ECO:0008006" key="3">
    <source>
        <dbReference type="Google" id="ProtNLM"/>
    </source>
</evidence>
<sequence length="176" mass="19283">MDAAELLSPGLSLATPELLSVYGTLYLAGSMAAARDDDRDATRAFLAEARKSAVRLGRDANYVWTAFGPTNVRIHEVATAIELGDIQVAVDVGPRLDTSGLPIERRARHGLAVAHAYSLRNRTDDALTALLEAETIAPEQVRHHYLSRQLTMSWIRRQKGKPGFQLAALARRLNIV</sequence>
<dbReference type="RefSeq" id="WP_345573394.1">
    <property type="nucleotide sequence ID" value="NZ_BAABDQ010000037.1"/>
</dbReference>